<dbReference type="Pfam" id="PF13387">
    <property type="entry name" value="Lnb_N"/>
    <property type="match status" value="1"/>
</dbReference>
<protein>
    <submittedName>
        <fullName evidence="4">Uncharacterized protein</fullName>
    </submittedName>
</protein>
<proteinExistence type="predicted"/>
<gene>
    <name evidence="4" type="ORF">HQ36_04390</name>
</gene>
<feature type="domain" description="Lnb N-terminal periplasmic" evidence="2">
    <location>
        <begin position="59"/>
        <end position="189"/>
    </location>
</feature>
<keyword evidence="1" id="KW-1133">Transmembrane helix</keyword>
<reference evidence="4 5" key="1">
    <citation type="submission" date="2014-08" db="EMBL/GenBank/DDBJ databases">
        <title>Porphyromonas gingivicanis strain:COT-022_OH1391 Genome sequencing.</title>
        <authorList>
            <person name="Wallis C."/>
            <person name="Deusch O."/>
            <person name="O'Flynn C."/>
            <person name="Davis I."/>
            <person name="Jospin G."/>
            <person name="Darling A.E."/>
            <person name="Coil D.A."/>
            <person name="Alexiev A."/>
            <person name="Horsfall A."/>
            <person name="Kirkwood N."/>
            <person name="Harris S."/>
            <person name="Eisen J.A."/>
        </authorList>
    </citation>
    <scope>NUCLEOTIDE SEQUENCE [LARGE SCALE GENOMIC DNA]</scope>
    <source>
        <strain evidence="5">COT-022 OH1391</strain>
    </source>
</reference>
<name>A0A0A2G6Z7_9PORP</name>
<evidence type="ECO:0000256" key="1">
    <source>
        <dbReference type="SAM" id="Phobius"/>
    </source>
</evidence>
<dbReference type="Pfam" id="PF25221">
    <property type="entry name" value="5TMH_Lnb"/>
    <property type="match status" value="1"/>
</dbReference>
<keyword evidence="5" id="KW-1185">Reference proteome</keyword>
<sequence>MKINTLLSKKETLHFLWIGVFLSLLFSIKGSAQELLKEAYSDIPKVSETPDISFLFNTPIEGEVYSIYGHIGVRVTLAGKEDYVYNYGVFDFDAPNFILNFVTGKMDDYRLDRIDAMSYIESYLPEASMYELKLNLSADEAQKMKDFLEHNIQPENAYYRYNFIFDNCSTRPFEVLKKVIDGHLKVKECSNALTRREMLDLCNSKRGWYKLGTDLTLGSQADQKIGVEEQAFLPLYLMEMLRSAQIVSPDGKERPLVRGENFYPQGESLFGGYLQAPGPLEPTPMVLTPSFVFTAVAVIMLLFLLLIRKKQKLYWHSSRYLLALLFLAQGVTGCILFFLTFISLHPLVSPNWNLLSLNPLHLLIGMPFVLFFSQKRNTDYILWFNILGQVLYLILVGIVGVQTSHPALIVVALTSLLLSINIILCKRKVKSHE</sequence>
<dbReference type="OrthoDB" id="319167at2"/>
<feature type="domain" description="Lnb-like transmembrane" evidence="3">
    <location>
        <begin position="285"/>
        <end position="426"/>
    </location>
</feature>
<evidence type="ECO:0000259" key="3">
    <source>
        <dbReference type="Pfam" id="PF25221"/>
    </source>
</evidence>
<feature type="transmembrane region" description="Helical" evidence="1">
    <location>
        <begin position="380"/>
        <end position="401"/>
    </location>
</feature>
<dbReference type="Proteomes" id="UP000030134">
    <property type="component" value="Unassembled WGS sequence"/>
</dbReference>
<dbReference type="RefSeq" id="WP_036883668.1">
    <property type="nucleotide sequence ID" value="NZ_JQZW01000008.1"/>
</dbReference>
<evidence type="ECO:0000313" key="4">
    <source>
        <dbReference type="EMBL" id="KGN98155.1"/>
    </source>
</evidence>
<feature type="transmembrane region" description="Helical" evidence="1">
    <location>
        <begin position="319"/>
        <end position="342"/>
    </location>
</feature>
<keyword evidence="1" id="KW-0812">Transmembrane</keyword>
<accession>A0A0A2G6Z7</accession>
<dbReference type="STRING" id="266762.HQ36_04390"/>
<dbReference type="EMBL" id="JQZW01000008">
    <property type="protein sequence ID" value="KGN98155.1"/>
    <property type="molecule type" value="Genomic_DNA"/>
</dbReference>
<dbReference type="eggNOG" id="ENOG502Z87C">
    <property type="taxonomic scope" value="Bacteria"/>
</dbReference>
<evidence type="ECO:0000313" key="5">
    <source>
        <dbReference type="Proteomes" id="UP000030134"/>
    </source>
</evidence>
<feature type="transmembrane region" description="Helical" evidence="1">
    <location>
        <begin position="354"/>
        <end position="373"/>
    </location>
</feature>
<dbReference type="AlphaFoldDB" id="A0A0A2G6Z7"/>
<feature type="transmembrane region" description="Helical" evidence="1">
    <location>
        <begin position="407"/>
        <end position="425"/>
    </location>
</feature>
<feature type="transmembrane region" description="Helical" evidence="1">
    <location>
        <begin position="286"/>
        <end position="307"/>
    </location>
</feature>
<dbReference type="InterPro" id="IPR025178">
    <property type="entry name" value="Lnb_N"/>
</dbReference>
<organism evidence="4 5">
    <name type="scientific">Porphyromonas gingivicanis</name>
    <dbReference type="NCBI Taxonomy" id="266762"/>
    <lineage>
        <taxon>Bacteria</taxon>
        <taxon>Pseudomonadati</taxon>
        <taxon>Bacteroidota</taxon>
        <taxon>Bacteroidia</taxon>
        <taxon>Bacteroidales</taxon>
        <taxon>Porphyromonadaceae</taxon>
        <taxon>Porphyromonas</taxon>
    </lineage>
</organism>
<keyword evidence="1" id="KW-0472">Membrane</keyword>
<dbReference type="InterPro" id="IPR057436">
    <property type="entry name" value="5TMH_Lnb"/>
</dbReference>
<evidence type="ECO:0000259" key="2">
    <source>
        <dbReference type="Pfam" id="PF13387"/>
    </source>
</evidence>
<comment type="caution">
    <text evidence="4">The sequence shown here is derived from an EMBL/GenBank/DDBJ whole genome shotgun (WGS) entry which is preliminary data.</text>
</comment>